<gene>
    <name evidence="2" type="ORF">SM0020_18966</name>
</gene>
<keyword evidence="1" id="KW-0812">Transmembrane</keyword>
<feature type="transmembrane region" description="Helical" evidence="1">
    <location>
        <begin position="12"/>
        <end position="30"/>
    </location>
</feature>
<dbReference type="Proteomes" id="UP000004038">
    <property type="component" value="Unassembled WGS sequence"/>
</dbReference>
<keyword evidence="1" id="KW-1133">Transmembrane helix</keyword>
<evidence type="ECO:0000256" key="1">
    <source>
        <dbReference type="SAM" id="Phobius"/>
    </source>
</evidence>
<organism evidence="2 3">
    <name type="scientific">Sinorhizobium meliloti CCNWSX0020</name>
    <dbReference type="NCBI Taxonomy" id="1107881"/>
    <lineage>
        <taxon>Bacteria</taxon>
        <taxon>Pseudomonadati</taxon>
        <taxon>Pseudomonadota</taxon>
        <taxon>Alphaproteobacteria</taxon>
        <taxon>Hyphomicrobiales</taxon>
        <taxon>Rhizobiaceae</taxon>
        <taxon>Sinorhizobium/Ensifer group</taxon>
        <taxon>Sinorhizobium</taxon>
    </lineage>
</organism>
<dbReference type="AlphaFoldDB" id="H0G2V0"/>
<evidence type="ECO:0000313" key="2">
    <source>
        <dbReference type="EMBL" id="EHK76321.1"/>
    </source>
</evidence>
<sequence length="31" mass="3355">MRPSERVKVIEWVAAFAAVAYIAALLVAVLP</sequence>
<proteinExistence type="predicted"/>
<accession>H0G2V0</accession>
<dbReference type="EMBL" id="AGVV01000039">
    <property type="protein sequence ID" value="EHK76321.1"/>
    <property type="molecule type" value="Genomic_DNA"/>
</dbReference>
<evidence type="ECO:0000313" key="3">
    <source>
        <dbReference type="Proteomes" id="UP000004038"/>
    </source>
</evidence>
<name>H0G2V0_RHIML</name>
<keyword evidence="1" id="KW-0472">Membrane</keyword>
<protein>
    <submittedName>
        <fullName evidence="2">Uncharacterized protein</fullName>
    </submittedName>
</protein>
<reference evidence="2 3" key="1">
    <citation type="journal article" date="2012" name="J. Bacteriol.">
        <title>Draft Genome Sequence of Sinorhizobium meliloti CCNWSX0020, a Nitrogen-Fixing Symbiont with Copper Tolerance Capability Isolated from Lead-Zinc Mine Tailings.</title>
        <authorList>
            <person name="Li Z."/>
            <person name="Ma Z."/>
            <person name="Hao X."/>
            <person name="Wei G."/>
        </authorList>
    </citation>
    <scope>NUCLEOTIDE SEQUENCE [LARGE SCALE GENOMIC DNA]</scope>
    <source>
        <strain evidence="2 3">CCNWSX0020</strain>
    </source>
</reference>